<dbReference type="InterPro" id="IPR033985">
    <property type="entry name" value="SusD-like_N"/>
</dbReference>
<keyword evidence="4" id="KW-0472">Membrane</keyword>
<feature type="signal peptide" evidence="6">
    <location>
        <begin position="1"/>
        <end position="21"/>
    </location>
</feature>
<dbReference type="Proteomes" id="UP000198431">
    <property type="component" value="Unassembled WGS sequence"/>
</dbReference>
<evidence type="ECO:0000313" key="12">
    <source>
        <dbReference type="Proteomes" id="UP000198431"/>
    </source>
</evidence>
<feature type="chain" id="PRO_5044287322" evidence="6">
    <location>
        <begin position="22"/>
        <end position="511"/>
    </location>
</feature>
<dbReference type="Gene3D" id="1.25.40.390">
    <property type="match status" value="1"/>
</dbReference>
<dbReference type="CDD" id="cd08977">
    <property type="entry name" value="SusD"/>
    <property type="match status" value="1"/>
</dbReference>
<protein>
    <submittedName>
        <fullName evidence="9">RagB/SusD family nutrient uptake outer membrane protein</fullName>
    </submittedName>
    <submittedName>
        <fullName evidence="10">Starch-binding associating with outer membrane</fullName>
    </submittedName>
</protein>
<dbReference type="InterPro" id="IPR012944">
    <property type="entry name" value="SusD_RagB_dom"/>
</dbReference>
<dbReference type="GO" id="GO:0009279">
    <property type="term" value="C:cell outer membrane"/>
    <property type="evidence" value="ECO:0007669"/>
    <property type="project" value="UniProtKB-SubCell"/>
</dbReference>
<gene>
    <name evidence="9" type="ORF">B0A72_22660</name>
    <name evidence="10" type="ORF">SAMN05444387_4761</name>
</gene>
<keyword evidence="3 6" id="KW-0732">Signal</keyword>
<evidence type="ECO:0000256" key="5">
    <source>
        <dbReference type="ARBA" id="ARBA00023237"/>
    </source>
</evidence>
<evidence type="ECO:0000313" key="10">
    <source>
        <dbReference type="EMBL" id="SHN22112.1"/>
    </source>
</evidence>
<evidence type="ECO:0000313" key="11">
    <source>
        <dbReference type="Proteomes" id="UP000184216"/>
    </source>
</evidence>
<dbReference type="InterPro" id="IPR011990">
    <property type="entry name" value="TPR-like_helical_dom_sf"/>
</dbReference>
<dbReference type="PROSITE" id="PS51257">
    <property type="entry name" value="PROKAR_LIPOPROTEIN"/>
    <property type="match status" value="1"/>
</dbReference>
<dbReference type="Pfam" id="PF07980">
    <property type="entry name" value="SusD_RagB"/>
    <property type="match status" value="1"/>
</dbReference>
<keyword evidence="5" id="KW-0998">Cell outer membrane</keyword>
<reference evidence="9 12" key="1">
    <citation type="submission" date="2016-11" db="EMBL/GenBank/DDBJ databases">
        <title>Whole genomes of Flavobacteriaceae.</title>
        <authorList>
            <person name="Stine C."/>
            <person name="Li C."/>
            <person name="Tadesse D."/>
        </authorList>
    </citation>
    <scope>NUCLEOTIDE SEQUENCE [LARGE SCALE GENOMIC DNA]</scope>
    <source>
        <strain evidence="9 12">ATCC 19366</strain>
    </source>
</reference>
<name>A0AB36NUV0_9FLAO</name>
<dbReference type="EMBL" id="MUHB01000030">
    <property type="protein sequence ID" value="OXA99239.1"/>
    <property type="molecule type" value="Genomic_DNA"/>
</dbReference>
<reference evidence="10 11" key="2">
    <citation type="submission" date="2016-11" db="EMBL/GenBank/DDBJ databases">
        <authorList>
            <person name="Varghese N."/>
            <person name="Submissions S."/>
        </authorList>
    </citation>
    <scope>NUCLEOTIDE SEQUENCE [LARGE SCALE GENOMIC DNA]</scope>
    <source>
        <strain evidence="10 11">DSM 6368</strain>
    </source>
</reference>
<comment type="caution">
    <text evidence="9">The sequence shown here is derived from an EMBL/GenBank/DDBJ whole genome shotgun (WGS) entry which is preliminary data.</text>
</comment>
<proteinExistence type="inferred from homology"/>
<evidence type="ECO:0000313" key="9">
    <source>
        <dbReference type="EMBL" id="OXA99239.1"/>
    </source>
</evidence>
<feature type="domain" description="SusD-like N-terminal" evidence="8">
    <location>
        <begin position="78"/>
        <end position="228"/>
    </location>
</feature>
<evidence type="ECO:0000259" key="7">
    <source>
        <dbReference type="Pfam" id="PF07980"/>
    </source>
</evidence>
<comment type="subcellular location">
    <subcellularLocation>
        <location evidence="1">Cell outer membrane</location>
    </subcellularLocation>
</comment>
<evidence type="ECO:0000256" key="1">
    <source>
        <dbReference type="ARBA" id="ARBA00004442"/>
    </source>
</evidence>
<feature type="domain" description="RagB/SusD" evidence="7">
    <location>
        <begin position="350"/>
        <end position="510"/>
    </location>
</feature>
<dbReference type="EMBL" id="FRBX01000010">
    <property type="protein sequence ID" value="SHN22112.1"/>
    <property type="molecule type" value="Genomic_DNA"/>
</dbReference>
<dbReference type="AlphaFoldDB" id="A0AB36NUV0"/>
<organism evidence="9 12">
    <name type="scientific">Flavobacterium pectinovorum</name>
    <dbReference type="NCBI Taxonomy" id="29533"/>
    <lineage>
        <taxon>Bacteria</taxon>
        <taxon>Pseudomonadati</taxon>
        <taxon>Bacteroidota</taxon>
        <taxon>Flavobacteriia</taxon>
        <taxon>Flavobacteriales</taxon>
        <taxon>Flavobacteriaceae</taxon>
        <taxon>Flavobacterium</taxon>
    </lineage>
</organism>
<evidence type="ECO:0000256" key="2">
    <source>
        <dbReference type="ARBA" id="ARBA00006275"/>
    </source>
</evidence>
<dbReference type="Proteomes" id="UP000184216">
    <property type="component" value="Unassembled WGS sequence"/>
</dbReference>
<accession>A0AB36NUV0</accession>
<comment type="similarity">
    <text evidence="2">Belongs to the SusD family.</text>
</comment>
<dbReference type="SUPFAM" id="SSF48452">
    <property type="entry name" value="TPR-like"/>
    <property type="match status" value="1"/>
</dbReference>
<dbReference type="Pfam" id="PF14322">
    <property type="entry name" value="SusD-like_3"/>
    <property type="match status" value="1"/>
</dbReference>
<evidence type="ECO:0000256" key="6">
    <source>
        <dbReference type="SAM" id="SignalP"/>
    </source>
</evidence>
<dbReference type="RefSeq" id="WP_073398338.1">
    <property type="nucleotide sequence ID" value="NZ_FRBX01000010.1"/>
</dbReference>
<evidence type="ECO:0000259" key="8">
    <source>
        <dbReference type="Pfam" id="PF14322"/>
    </source>
</evidence>
<evidence type="ECO:0000256" key="4">
    <source>
        <dbReference type="ARBA" id="ARBA00023136"/>
    </source>
</evidence>
<keyword evidence="11" id="KW-1185">Reference proteome</keyword>
<sequence length="511" mass="56701">MKKYIYLAASALALFAFTSCNDELTQLPLSQGTIENFYATPGDFVQARNATYSVAFHGAGTYGYANRVLNLSETRSDNLYATTTASREWEGINSFYTNISSNSYIKEAYTSNYNAINKANQLLEKIAEKGDQIFTNPADKTAMAAEARFLRAFCYFDLIRWFGRVPLIERTMTAPEAAKIPRTPVTEVYDFIISDLEQAIPDLPPSYDAANYGRVSKYGAKALLGLVYMTRSSPTYGIDGATLGLNEWDKAYQQLNDIKTSGVYVFGADYDAIFKVEGNANKENVLTIPYTQSLPLSVGGNFMVELGYEPYFASFNLSAQGSLEAKEISTEFLNMFAATDKRKAFGIATSYTVASGTYKGSYTLPVFKKYIDPARYGNGREDWGVDFMVIRYTDVLMMMAECTLHGGGGSQADVDAIVNQVRTRAGVTANAANITLDELFAERRKEFFSEGNRWFDLIRSGKAVEIMNAWKAVEDTDGKIRTIDNNALIYPIPLSEILAVPGLYDQNIGYD</sequence>
<evidence type="ECO:0000256" key="3">
    <source>
        <dbReference type="ARBA" id="ARBA00022729"/>
    </source>
</evidence>